<feature type="active site" description="Electrophile" evidence="7">
    <location>
        <position position="96"/>
    </location>
</feature>
<reference evidence="9 10" key="1">
    <citation type="submission" date="2019-02" db="EMBL/GenBank/DDBJ databases">
        <title>Deep-cultivation of Planctomycetes and their phenomic and genomic characterization uncovers novel biology.</title>
        <authorList>
            <person name="Wiegand S."/>
            <person name="Jogler M."/>
            <person name="Boedeker C."/>
            <person name="Pinto D."/>
            <person name="Vollmers J."/>
            <person name="Rivas-Marin E."/>
            <person name="Kohn T."/>
            <person name="Peeters S.H."/>
            <person name="Heuer A."/>
            <person name="Rast P."/>
            <person name="Oberbeckmann S."/>
            <person name="Bunk B."/>
            <person name="Jeske O."/>
            <person name="Meyerdierks A."/>
            <person name="Storesund J.E."/>
            <person name="Kallscheuer N."/>
            <person name="Luecker S."/>
            <person name="Lage O.M."/>
            <person name="Pohl T."/>
            <person name="Merkel B.J."/>
            <person name="Hornburger P."/>
            <person name="Mueller R.-W."/>
            <person name="Bruemmer F."/>
            <person name="Labrenz M."/>
            <person name="Spormann A.M."/>
            <person name="Op Den Camp H."/>
            <person name="Overmann J."/>
            <person name="Amann R."/>
            <person name="Jetten M.S.M."/>
            <person name="Mascher T."/>
            <person name="Medema M.H."/>
            <person name="Devos D.P."/>
            <person name="Kaster A.-K."/>
            <person name="Ovreas L."/>
            <person name="Rohde M."/>
            <person name="Galperin M.Y."/>
            <person name="Jogler C."/>
        </authorList>
    </citation>
    <scope>NUCLEOTIDE SEQUENCE [LARGE SCALE GENOMIC DNA]</scope>
    <source>
        <strain evidence="9 10">Pla22</strain>
    </source>
</reference>
<comment type="subcellular location">
    <subcellularLocation>
        <location evidence="7 8">Cytoplasm</location>
    </subcellularLocation>
</comment>
<keyword evidence="5 7" id="KW-0324">Glycolysis</keyword>
<dbReference type="UniPathway" id="UPA00138"/>
<dbReference type="PROSITE" id="PS51440">
    <property type="entry name" value="TIM_2"/>
    <property type="match status" value="1"/>
</dbReference>
<dbReference type="RefSeq" id="WP_146513805.1">
    <property type="nucleotide sequence ID" value="NZ_SJPI01000001.1"/>
</dbReference>
<dbReference type="InterPro" id="IPR020861">
    <property type="entry name" value="Triosephosphate_isomerase_AS"/>
</dbReference>
<feature type="binding site" evidence="7">
    <location>
        <begin position="235"/>
        <end position="236"/>
    </location>
    <ligand>
        <name>substrate</name>
    </ligand>
</feature>
<feature type="binding site" evidence="7">
    <location>
        <begin position="10"/>
        <end position="12"/>
    </location>
    <ligand>
        <name>substrate</name>
    </ligand>
</feature>
<dbReference type="PROSITE" id="PS00171">
    <property type="entry name" value="TIM_1"/>
    <property type="match status" value="1"/>
</dbReference>
<dbReference type="EMBL" id="SJPI01000001">
    <property type="protein sequence ID" value="TWT53616.1"/>
    <property type="molecule type" value="Genomic_DNA"/>
</dbReference>
<organism evidence="9 10">
    <name type="scientific">Rubripirellula amarantea</name>
    <dbReference type="NCBI Taxonomy" id="2527999"/>
    <lineage>
        <taxon>Bacteria</taxon>
        <taxon>Pseudomonadati</taxon>
        <taxon>Planctomycetota</taxon>
        <taxon>Planctomycetia</taxon>
        <taxon>Pirellulales</taxon>
        <taxon>Pirellulaceae</taxon>
        <taxon>Rubripirellula</taxon>
    </lineage>
</organism>
<comment type="similarity">
    <text evidence="2 7 8">Belongs to the triosephosphate isomerase family.</text>
</comment>
<evidence type="ECO:0000313" key="10">
    <source>
        <dbReference type="Proteomes" id="UP000316598"/>
    </source>
</evidence>
<accession>A0A5C5WS30</accession>
<comment type="function">
    <text evidence="7">Involved in the gluconeogenesis. Catalyzes stereospecifically the conversion of dihydroxyacetone phosphate (DHAP) to D-glyceraldehyde-3-phosphate (G3P).</text>
</comment>
<dbReference type="HAMAP" id="MF_00147_B">
    <property type="entry name" value="TIM_B"/>
    <property type="match status" value="1"/>
</dbReference>
<dbReference type="PANTHER" id="PTHR21139:SF42">
    <property type="entry name" value="TRIOSEPHOSPHATE ISOMERASE"/>
    <property type="match status" value="1"/>
</dbReference>
<comment type="caution">
    <text evidence="9">The sequence shown here is derived from an EMBL/GenBank/DDBJ whole genome shotgun (WGS) entry which is preliminary data.</text>
</comment>
<dbReference type="InterPro" id="IPR013785">
    <property type="entry name" value="Aldolase_TIM"/>
</dbReference>
<name>A0A5C5WS30_9BACT</name>
<dbReference type="InterPro" id="IPR022896">
    <property type="entry name" value="TrioseP_Isoase_bac/euk"/>
</dbReference>
<keyword evidence="6 7" id="KW-0413">Isomerase</keyword>
<dbReference type="PANTHER" id="PTHR21139">
    <property type="entry name" value="TRIOSEPHOSPHATE ISOMERASE"/>
    <property type="match status" value="1"/>
</dbReference>
<dbReference type="Pfam" id="PF00121">
    <property type="entry name" value="TIM"/>
    <property type="match status" value="1"/>
</dbReference>
<evidence type="ECO:0000256" key="4">
    <source>
        <dbReference type="ARBA" id="ARBA00022490"/>
    </source>
</evidence>
<dbReference type="EC" id="5.3.1.1" evidence="7 8"/>
<dbReference type="Gene3D" id="3.20.20.70">
    <property type="entry name" value="Aldolase class I"/>
    <property type="match status" value="1"/>
</dbReference>
<evidence type="ECO:0000256" key="5">
    <source>
        <dbReference type="ARBA" id="ARBA00023152"/>
    </source>
</evidence>
<dbReference type="InterPro" id="IPR000652">
    <property type="entry name" value="Triosephosphate_isomerase"/>
</dbReference>
<dbReference type="GO" id="GO:0006096">
    <property type="term" value="P:glycolytic process"/>
    <property type="evidence" value="ECO:0007669"/>
    <property type="project" value="UniProtKB-UniRule"/>
</dbReference>
<gene>
    <name evidence="7" type="primary">tpiA</name>
    <name evidence="9" type="ORF">Pla22_12460</name>
</gene>
<sequence>MSRRTLIAGNWKMNTRADSAVALAREVAKAVGEEPAVDVALCPPAVYLSAVADAVAGTPVGVGAQNLYAAQDGAYTGEVNAAMLKDIGCHYVILGHSERRAILGETDAMISEKLQAALAGNLVPIVCVGETLEDREAGNTEKVVESQLRGSLAGLDEVRAAGIVIAYEPVWAIGTGKTASKEQAEEVHAFIRKLLGEMFTPEVADQIRIQYGGSVKPNNAKELLSQPNIDGALVGGASLKAEDFAGIIHPA</sequence>
<evidence type="ECO:0000256" key="3">
    <source>
        <dbReference type="ARBA" id="ARBA00022432"/>
    </source>
</evidence>
<comment type="catalytic activity">
    <reaction evidence="7 8">
        <text>D-glyceraldehyde 3-phosphate = dihydroxyacetone phosphate</text>
        <dbReference type="Rhea" id="RHEA:18585"/>
        <dbReference type="ChEBI" id="CHEBI:57642"/>
        <dbReference type="ChEBI" id="CHEBI:59776"/>
        <dbReference type="EC" id="5.3.1.1"/>
    </reaction>
</comment>
<dbReference type="NCBIfam" id="TIGR00419">
    <property type="entry name" value="tim"/>
    <property type="match status" value="1"/>
</dbReference>
<feature type="binding site" evidence="7">
    <location>
        <position position="174"/>
    </location>
    <ligand>
        <name>substrate</name>
    </ligand>
</feature>
<feature type="binding site" evidence="7">
    <location>
        <position position="214"/>
    </location>
    <ligand>
        <name>substrate</name>
    </ligand>
</feature>
<feature type="active site" description="Proton acceptor" evidence="7">
    <location>
        <position position="168"/>
    </location>
</feature>
<keyword evidence="10" id="KW-1185">Reference proteome</keyword>
<dbReference type="GO" id="GO:0005829">
    <property type="term" value="C:cytosol"/>
    <property type="evidence" value="ECO:0007669"/>
    <property type="project" value="TreeGrafter"/>
</dbReference>
<evidence type="ECO:0000256" key="6">
    <source>
        <dbReference type="ARBA" id="ARBA00023235"/>
    </source>
</evidence>
<dbReference type="InterPro" id="IPR035990">
    <property type="entry name" value="TIM_sf"/>
</dbReference>
<evidence type="ECO:0000256" key="1">
    <source>
        <dbReference type="ARBA" id="ARBA00004680"/>
    </source>
</evidence>
<dbReference type="AlphaFoldDB" id="A0A5C5WS30"/>
<comment type="pathway">
    <text evidence="7 8">Carbohydrate biosynthesis; gluconeogenesis.</text>
</comment>
<dbReference type="FunFam" id="3.20.20.70:FF:000016">
    <property type="entry name" value="Triosephosphate isomerase"/>
    <property type="match status" value="1"/>
</dbReference>
<evidence type="ECO:0000256" key="7">
    <source>
        <dbReference type="HAMAP-Rule" id="MF_00147"/>
    </source>
</evidence>
<comment type="pathway">
    <text evidence="1 7 8">Carbohydrate degradation; glycolysis; D-glyceraldehyde 3-phosphate from glycerone phosphate: step 1/1.</text>
</comment>
<protein>
    <recommendedName>
        <fullName evidence="7 8">Triosephosphate isomerase</fullName>
        <shortName evidence="7">TIM</shortName>
        <shortName evidence="7">TPI</shortName>
        <ecNumber evidence="7 8">5.3.1.1</ecNumber>
    </recommendedName>
    <alternativeName>
        <fullName evidence="7">Triose-phosphate isomerase</fullName>
    </alternativeName>
</protein>
<dbReference type="OrthoDB" id="9809429at2"/>
<dbReference type="GO" id="GO:0004807">
    <property type="term" value="F:triose-phosphate isomerase activity"/>
    <property type="evidence" value="ECO:0007669"/>
    <property type="project" value="UniProtKB-UniRule"/>
</dbReference>
<keyword evidence="4 7" id="KW-0963">Cytoplasm</keyword>
<dbReference type="CDD" id="cd00311">
    <property type="entry name" value="TIM"/>
    <property type="match status" value="1"/>
</dbReference>
<evidence type="ECO:0000313" key="9">
    <source>
        <dbReference type="EMBL" id="TWT53616.1"/>
    </source>
</evidence>
<dbReference type="GO" id="GO:0006094">
    <property type="term" value="P:gluconeogenesis"/>
    <property type="evidence" value="ECO:0007669"/>
    <property type="project" value="UniProtKB-UniRule"/>
</dbReference>
<dbReference type="SUPFAM" id="SSF51351">
    <property type="entry name" value="Triosephosphate isomerase (TIM)"/>
    <property type="match status" value="1"/>
</dbReference>
<dbReference type="GO" id="GO:0019563">
    <property type="term" value="P:glycerol catabolic process"/>
    <property type="evidence" value="ECO:0007669"/>
    <property type="project" value="TreeGrafter"/>
</dbReference>
<keyword evidence="3 7" id="KW-0312">Gluconeogenesis</keyword>
<dbReference type="UniPathway" id="UPA00109">
    <property type="reaction ID" value="UER00189"/>
</dbReference>
<dbReference type="Proteomes" id="UP000316598">
    <property type="component" value="Unassembled WGS sequence"/>
</dbReference>
<comment type="subunit">
    <text evidence="7 8">Homodimer.</text>
</comment>
<dbReference type="GO" id="GO:0046166">
    <property type="term" value="P:glyceraldehyde-3-phosphate biosynthetic process"/>
    <property type="evidence" value="ECO:0007669"/>
    <property type="project" value="TreeGrafter"/>
</dbReference>
<evidence type="ECO:0000256" key="8">
    <source>
        <dbReference type="RuleBase" id="RU363013"/>
    </source>
</evidence>
<proteinExistence type="inferred from homology"/>
<evidence type="ECO:0000256" key="2">
    <source>
        <dbReference type="ARBA" id="ARBA00007422"/>
    </source>
</evidence>